<evidence type="ECO:0000313" key="8">
    <source>
        <dbReference type="EMBL" id="EJP60895.1"/>
    </source>
</evidence>
<dbReference type="InterPro" id="IPR012337">
    <property type="entry name" value="RNaseH-like_sf"/>
</dbReference>
<feature type="compositionally biased region" description="Polar residues" evidence="6">
    <location>
        <begin position="1"/>
        <end position="18"/>
    </location>
</feature>
<evidence type="ECO:0000256" key="2">
    <source>
        <dbReference type="ARBA" id="ARBA00022723"/>
    </source>
</evidence>
<keyword evidence="3" id="KW-0863">Zinc-finger</keyword>
<gene>
    <name evidence="8" type="ORF">BBA_10161</name>
</gene>
<protein>
    <submittedName>
        <fullName evidence="8">Putative transposase</fullName>
    </submittedName>
</protein>
<evidence type="ECO:0000313" key="9">
    <source>
        <dbReference type="Proteomes" id="UP000002762"/>
    </source>
</evidence>
<keyword evidence="9" id="KW-1185">Reference proteome</keyword>
<dbReference type="GO" id="GO:0008270">
    <property type="term" value="F:zinc ion binding"/>
    <property type="evidence" value="ECO:0007669"/>
    <property type="project" value="UniProtKB-KW"/>
</dbReference>
<evidence type="ECO:0000259" key="7">
    <source>
        <dbReference type="Pfam" id="PF05699"/>
    </source>
</evidence>
<comment type="subcellular location">
    <subcellularLocation>
        <location evidence="1">Nucleus</location>
    </subcellularLocation>
</comment>
<feature type="region of interest" description="Disordered" evidence="6">
    <location>
        <begin position="1"/>
        <end position="26"/>
    </location>
</feature>
<dbReference type="PANTHER" id="PTHR46481:SF10">
    <property type="entry name" value="ZINC FINGER BED DOMAIN-CONTAINING PROTEIN 39"/>
    <property type="match status" value="1"/>
</dbReference>
<dbReference type="SUPFAM" id="SSF53098">
    <property type="entry name" value="Ribonuclease H-like"/>
    <property type="match status" value="1"/>
</dbReference>
<evidence type="ECO:0000256" key="1">
    <source>
        <dbReference type="ARBA" id="ARBA00004123"/>
    </source>
</evidence>
<sequence length="725" mass="81879">MSSASIMAESTSTGSNSGYLDDHDPQAATPFSATSAGAVLSALRQKTSPIWLHCRLADGKTVPGAWVDSDGSRWWHCQPCFEKKKAKRYKYSGGSSTIINHLRKEHNIMICGKHEASREVTKQRLGNIASFLSGGAFHPSKKRKATSEEDELDPDTLRELFCRYTVACSLPFAHIEQPAFRDLIRYIRPAADDLLPRSAGTIKTDLKQGYDCKQELVKRALQNSLSSIHVVPDNWTSPNSLGVIGFTVQFVTEDHGLQSLVVGIKELGGQHSGENMAEAIMEFIREFGIASKVGYFVMDNASNMNTMIDQISDDLEREFSVYYDPLPHRLRCLGHVINLAVMEFLIGKRPLTTGAYFGPSTEQIEQWRKRGAIGKLHNIVTYVTWTPQRLCAFTNLTDGLRLRRDNDTRWNSWYKMVETALRPKARQAITIFCAQEPALQEDALTASDWVVLSETYEFLEPFYDATMANEGTTASSIADVLPTMDYLLHHIEDARAKTTIPHLATMMETAWAKLADYYELTEDSPVYSAATVLNPSLKWAYMERTWREKEEWVERAKARVGQLWREAYKSTTSCPALRQDHAQEPMPARPNGYKMWMKEQKATIFNMDDDEYEVYCREPVLMTSDPLRWWLDAAQRRRFPNLSLMAIDILSIPPMSAETERLFSKSKATITDQRGSLNTETLNLLECLRSWDKSALIVPSECCYVGLPVPCDAADETGLGSDDEI</sequence>
<dbReference type="GeneID" id="19893173"/>
<proteinExistence type="predicted"/>
<feature type="domain" description="HAT C-terminal dimerisation" evidence="7">
    <location>
        <begin position="611"/>
        <end position="691"/>
    </location>
</feature>
<dbReference type="InterPro" id="IPR008906">
    <property type="entry name" value="HATC_C_dom"/>
</dbReference>
<evidence type="ECO:0000256" key="5">
    <source>
        <dbReference type="ARBA" id="ARBA00023242"/>
    </source>
</evidence>
<dbReference type="GO" id="GO:0005634">
    <property type="term" value="C:nucleus"/>
    <property type="evidence" value="ECO:0007669"/>
    <property type="project" value="UniProtKB-SubCell"/>
</dbReference>
<evidence type="ECO:0000256" key="6">
    <source>
        <dbReference type="SAM" id="MobiDB-lite"/>
    </source>
</evidence>
<keyword evidence="5" id="KW-0539">Nucleus</keyword>
<keyword evidence="2" id="KW-0479">Metal-binding</keyword>
<evidence type="ECO:0000256" key="4">
    <source>
        <dbReference type="ARBA" id="ARBA00022833"/>
    </source>
</evidence>
<dbReference type="HOGENOM" id="CLU_009123_10_2_1"/>
<dbReference type="InterPro" id="IPR052035">
    <property type="entry name" value="ZnF_BED_domain_contain"/>
</dbReference>
<dbReference type="PANTHER" id="PTHR46481">
    <property type="entry name" value="ZINC FINGER BED DOMAIN-CONTAINING PROTEIN 4"/>
    <property type="match status" value="1"/>
</dbReference>
<dbReference type="AlphaFoldDB" id="J4VQC8"/>
<evidence type="ECO:0000256" key="3">
    <source>
        <dbReference type="ARBA" id="ARBA00022771"/>
    </source>
</evidence>
<dbReference type="EMBL" id="JH725243">
    <property type="protein sequence ID" value="EJP60895.1"/>
    <property type="molecule type" value="Genomic_DNA"/>
</dbReference>
<dbReference type="InParanoid" id="J4VQC8"/>
<dbReference type="GO" id="GO:0046983">
    <property type="term" value="F:protein dimerization activity"/>
    <property type="evidence" value="ECO:0007669"/>
    <property type="project" value="InterPro"/>
</dbReference>
<keyword evidence="4" id="KW-0862">Zinc</keyword>
<name>J4VQC8_BEAB2</name>
<accession>J4VQC8</accession>
<organism evidence="8 9">
    <name type="scientific">Beauveria bassiana (strain ARSEF 2860)</name>
    <name type="common">White muscardine disease fungus</name>
    <name type="synonym">Tritirachium shiotae</name>
    <dbReference type="NCBI Taxonomy" id="655819"/>
    <lineage>
        <taxon>Eukaryota</taxon>
        <taxon>Fungi</taxon>
        <taxon>Dikarya</taxon>
        <taxon>Ascomycota</taxon>
        <taxon>Pezizomycotina</taxon>
        <taxon>Sordariomycetes</taxon>
        <taxon>Hypocreomycetidae</taxon>
        <taxon>Hypocreales</taxon>
        <taxon>Cordycipitaceae</taxon>
        <taxon>Beauveria</taxon>
    </lineage>
</organism>
<dbReference type="Pfam" id="PF05699">
    <property type="entry name" value="Dimer_Tnp_hAT"/>
    <property type="match status" value="1"/>
</dbReference>
<dbReference type="RefSeq" id="XP_008603480.1">
    <property type="nucleotide sequence ID" value="XM_008605258.1"/>
</dbReference>
<dbReference type="Proteomes" id="UP000002762">
    <property type="component" value="Unassembled WGS sequence"/>
</dbReference>
<reference evidence="8 9" key="1">
    <citation type="journal article" date="2012" name="Sci. Rep.">
        <title>Genomic perspectives on the evolution of fungal entomopathogenicity in Beauveria bassiana.</title>
        <authorList>
            <person name="Xiao G."/>
            <person name="Ying S.H."/>
            <person name="Zheng P."/>
            <person name="Wang Z.L."/>
            <person name="Zhang S."/>
            <person name="Xie X.Q."/>
            <person name="Shang Y."/>
            <person name="St Leger R.J."/>
            <person name="Zhao G.P."/>
            <person name="Wang C."/>
            <person name="Feng M.G."/>
        </authorList>
    </citation>
    <scope>NUCLEOTIDE SEQUENCE [LARGE SCALE GENOMIC DNA]</scope>
    <source>
        <strain evidence="8 9">ARSEF 2860</strain>
    </source>
</reference>